<evidence type="ECO:0000256" key="1">
    <source>
        <dbReference type="SAM" id="Phobius"/>
    </source>
</evidence>
<evidence type="ECO:0008006" key="4">
    <source>
        <dbReference type="Google" id="ProtNLM"/>
    </source>
</evidence>
<reference evidence="2 3" key="1">
    <citation type="submission" date="2020-08" db="EMBL/GenBank/DDBJ databases">
        <title>Genomic Encyclopedia of Type Strains, Phase IV (KMG-V): Genome sequencing to study the core and pangenomes of soil and plant-associated prokaryotes.</title>
        <authorList>
            <person name="Whitman W."/>
        </authorList>
    </citation>
    <scope>NUCLEOTIDE SEQUENCE [LARGE SCALE GENOMIC DNA]</scope>
    <source>
        <strain evidence="2 3">SEMIA 461</strain>
    </source>
</reference>
<accession>A0ABR6J6W1</accession>
<dbReference type="RefSeq" id="WP_111794975.1">
    <property type="nucleotide sequence ID" value="NZ_JACIGS010000002.1"/>
</dbReference>
<comment type="caution">
    <text evidence="2">The sequence shown here is derived from an EMBL/GenBank/DDBJ whole genome shotgun (WGS) entry which is preliminary data.</text>
</comment>
<gene>
    <name evidence="2" type="ORF">GGE40_002399</name>
</gene>
<organism evidence="2 3">
    <name type="scientific">Agrobacterium radiobacter</name>
    <dbReference type="NCBI Taxonomy" id="362"/>
    <lineage>
        <taxon>Bacteria</taxon>
        <taxon>Pseudomonadati</taxon>
        <taxon>Pseudomonadota</taxon>
        <taxon>Alphaproteobacteria</taxon>
        <taxon>Hyphomicrobiales</taxon>
        <taxon>Rhizobiaceae</taxon>
        <taxon>Rhizobium/Agrobacterium group</taxon>
        <taxon>Agrobacterium</taxon>
        <taxon>Agrobacterium tumefaciens complex</taxon>
    </lineage>
</organism>
<dbReference type="Proteomes" id="UP000534590">
    <property type="component" value="Unassembled WGS sequence"/>
</dbReference>
<feature type="transmembrane region" description="Helical" evidence="1">
    <location>
        <begin position="131"/>
        <end position="151"/>
    </location>
</feature>
<keyword evidence="1" id="KW-0472">Membrane</keyword>
<keyword evidence="1" id="KW-1133">Transmembrane helix</keyword>
<sequence>MQFFFIRFLIFASLISLTAVWAHGLEGVKTNPDGVIFNVLFYSISGSIAYFIVLFLASFLATIITSKNNFPLNFHTVMLADTVFSYAFILSSSWLFLMQSASSVSVGGSQGEQVVNGLYTVVGWKNASYNAWGAICFAIVLHFAFFIHNYISTRNQSTAE</sequence>
<evidence type="ECO:0000313" key="3">
    <source>
        <dbReference type="Proteomes" id="UP000534590"/>
    </source>
</evidence>
<feature type="transmembrane region" description="Helical" evidence="1">
    <location>
        <begin position="76"/>
        <end position="97"/>
    </location>
</feature>
<keyword evidence="1" id="KW-0812">Transmembrane</keyword>
<feature type="transmembrane region" description="Helical" evidence="1">
    <location>
        <begin position="40"/>
        <end position="64"/>
    </location>
</feature>
<proteinExistence type="predicted"/>
<protein>
    <recommendedName>
        <fullName evidence="4">MARVEL domain-containing protein</fullName>
    </recommendedName>
</protein>
<keyword evidence="3" id="KW-1185">Reference proteome</keyword>
<name>A0ABR6J6W1_AGRRD</name>
<evidence type="ECO:0000313" key="2">
    <source>
        <dbReference type="EMBL" id="MBB4490568.1"/>
    </source>
</evidence>
<dbReference type="EMBL" id="JACIHP010000002">
    <property type="protein sequence ID" value="MBB4490568.1"/>
    <property type="molecule type" value="Genomic_DNA"/>
</dbReference>